<comment type="caution">
    <text evidence="3">The sequence shown here is derived from an EMBL/GenBank/DDBJ whole genome shotgun (WGS) entry which is preliminary data.</text>
</comment>
<dbReference type="SUPFAM" id="SSF81383">
    <property type="entry name" value="F-box domain"/>
    <property type="match status" value="1"/>
</dbReference>
<organism evidence="3 4">
    <name type="scientific">Forsythia ovata</name>
    <dbReference type="NCBI Taxonomy" id="205694"/>
    <lineage>
        <taxon>Eukaryota</taxon>
        <taxon>Viridiplantae</taxon>
        <taxon>Streptophyta</taxon>
        <taxon>Embryophyta</taxon>
        <taxon>Tracheophyta</taxon>
        <taxon>Spermatophyta</taxon>
        <taxon>Magnoliopsida</taxon>
        <taxon>eudicotyledons</taxon>
        <taxon>Gunneridae</taxon>
        <taxon>Pentapetalae</taxon>
        <taxon>asterids</taxon>
        <taxon>lamiids</taxon>
        <taxon>Lamiales</taxon>
        <taxon>Oleaceae</taxon>
        <taxon>Forsythieae</taxon>
        <taxon>Forsythia</taxon>
    </lineage>
</organism>
<feature type="compositionally biased region" description="Basic and acidic residues" evidence="1">
    <location>
        <begin position="1"/>
        <end position="12"/>
    </location>
</feature>
<dbReference type="Gene3D" id="1.20.1280.50">
    <property type="match status" value="1"/>
</dbReference>
<feature type="domain" description="F-box" evidence="2">
    <location>
        <begin position="29"/>
        <end position="83"/>
    </location>
</feature>
<dbReference type="PANTHER" id="PTHR31900:SF30">
    <property type="entry name" value="SUPERFAMILY PROTEIN, PUTATIVE-RELATED"/>
    <property type="match status" value="1"/>
</dbReference>
<gene>
    <name evidence="3" type="ORF">Fot_23608</name>
</gene>
<evidence type="ECO:0000313" key="4">
    <source>
        <dbReference type="Proteomes" id="UP001604277"/>
    </source>
</evidence>
<dbReference type="AlphaFoldDB" id="A0ABD1V1B7"/>
<accession>A0ABD1V1B7</accession>
<dbReference type="InterPro" id="IPR036047">
    <property type="entry name" value="F-box-like_dom_sf"/>
</dbReference>
<dbReference type="Pfam" id="PF24758">
    <property type="entry name" value="LRR_At5g56370"/>
    <property type="match status" value="1"/>
</dbReference>
<dbReference type="CDD" id="cd22160">
    <property type="entry name" value="F-box_AtFBL13-like"/>
    <property type="match status" value="1"/>
</dbReference>
<keyword evidence="4" id="KW-1185">Reference proteome</keyword>
<dbReference type="InterPro" id="IPR055411">
    <property type="entry name" value="LRR_FXL15/At3g58940/PEG3-like"/>
</dbReference>
<proteinExistence type="predicted"/>
<dbReference type="SUPFAM" id="SSF52047">
    <property type="entry name" value="RNI-like"/>
    <property type="match status" value="1"/>
</dbReference>
<dbReference type="InterPro" id="IPR053781">
    <property type="entry name" value="F-box_AtFBL13-like"/>
</dbReference>
<dbReference type="InterPro" id="IPR001810">
    <property type="entry name" value="F-box_dom"/>
</dbReference>
<dbReference type="EMBL" id="JBFOLJ010000006">
    <property type="protein sequence ID" value="KAL2531007.1"/>
    <property type="molecule type" value="Genomic_DNA"/>
</dbReference>
<evidence type="ECO:0000259" key="2">
    <source>
        <dbReference type="PROSITE" id="PS50181"/>
    </source>
</evidence>
<dbReference type="PROSITE" id="PS50181">
    <property type="entry name" value="FBOX"/>
    <property type="match status" value="1"/>
</dbReference>
<name>A0ABD1V1B7_9LAMI</name>
<sequence length="252" mass="28775">MDELPPPRRDSTMPRPPKRARKTPDDDCADRISALPDAILCHILSFLDTKYAVATSVLSTRWKDLFISVPKIKLDDCLTWKTRNKKSVLNFKDPANQTLVRAAISRNVREVDIWVENPKYAGELPYELYTSSLLITGCLETKRGTRFRVLELVSLPNLKVLLLDSLILPSDDSIRRLFRGCKLLEDLSLCRCSFVRVDVLNISIPSLRKLSFNIGDSPVINFIFEHSIQRVKLVIDTPNLEFFEVKKLNSTS</sequence>
<evidence type="ECO:0000256" key="1">
    <source>
        <dbReference type="SAM" id="MobiDB-lite"/>
    </source>
</evidence>
<protein>
    <submittedName>
        <fullName evidence="3">F-box/LRR-repeat protein</fullName>
    </submittedName>
</protein>
<dbReference type="Gene3D" id="3.80.10.10">
    <property type="entry name" value="Ribonuclease Inhibitor"/>
    <property type="match status" value="1"/>
</dbReference>
<dbReference type="PANTHER" id="PTHR31900">
    <property type="entry name" value="F-BOX/RNI SUPERFAMILY PROTEIN-RELATED"/>
    <property type="match status" value="1"/>
</dbReference>
<reference evidence="4" key="1">
    <citation type="submission" date="2024-07" db="EMBL/GenBank/DDBJ databases">
        <title>Two chromosome-level genome assemblies of Korean endemic species Abeliophyllum distichum and Forsythia ovata (Oleaceae).</title>
        <authorList>
            <person name="Jang H."/>
        </authorList>
    </citation>
    <scope>NUCLEOTIDE SEQUENCE [LARGE SCALE GENOMIC DNA]</scope>
</reference>
<feature type="region of interest" description="Disordered" evidence="1">
    <location>
        <begin position="1"/>
        <end position="26"/>
    </location>
</feature>
<dbReference type="Pfam" id="PF00646">
    <property type="entry name" value="F-box"/>
    <property type="match status" value="1"/>
</dbReference>
<dbReference type="InterPro" id="IPR032675">
    <property type="entry name" value="LRR_dom_sf"/>
</dbReference>
<dbReference type="InterPro" id="IPR050232">
    <property type="entry name" value="FBL13/AtMIF1-like"/>
</dbReference>
<evidence type="ECO:0000313" key="3">
    <source>
        <dbReference type="EMBL" id="KAL2531007.1"/>
    </source>
</evidence>
<dbReference type="SMART" id="SM00256">
    <property type="entry name" value="FBOX"/>
    <property type="match status" value="1"/>
</dbReference>
<dbReference type="Proteomes" id="UP001604277">
    <property type="component" value="Unassembled WGS sequence"/>
</dbReference>